<evidence type="ECO:0000256" key="5">
    <source>
        <dbReference type="ARBA" id="ARBA00023145"/>
    </source>
</evidence>
<dbReference type="InterPro" id="IPR013201">
    <property type="entry name" value="Prot_inhib_I29"/>
</dbReference>
<keyword evidence="7" id="KW-0732">Signal</keyword>
<dbReference type="PROSITE" id="PS00139">
    <property type="entry name" value="THIOL_PROTEASE_CYS"/>
    <property type="match status" value="1"/>
</dbReference>
<evidence type="ECO:0000256" key="6">
    <source>
        <dbReference type="ARBA" id="ARBA00023157"/>
    </source>
</evidence>
<dbReference type="EMBL" id="VFJC01000011">
    <property type="protein sequence ID" value="KAB5562038.1"/>
    <property type="molecule type" value="Genomic_DNA"/>
</dbReference>
<accession>A0A5N5N4V2</accession>
<dbReference type="PROSITE" id="PS00639">
    <property type="entry name" value="THIOL_PROTEASE_HIS"/>
    <property type="match status" value="1"/>
</dbReference>
<dbReference type="InterPro" id="IPR025660">
    <property type="entry name" value="Pept_his_AS"/>
</dbReference>
<feature type="domain" description="Peptidase C1A papain C-terminal" evidence="8">
    <location>
        <begin position="118"/>
        <end position="302"/>
    </location>
</feature>
<dbReference type="Proteomes" id="UP000327468">
    <property type="component" value="Chromosome 10"/>
</dbReference>
<dbReference type="PRINTS" id="PR00705">
    <property type="entry name" value="PAPAIN"/>
</dbReference>
<dbReference type="Gene3D" id="3.90.70.10">
    <property type="entry name" value="Cysteine proteinases"/>
    <property type="match status" value="1"/>
</dbReference>
<dbReference type="SUPFAM" id="SSF54001">
    <property type="entry name" value="Cysteine proteinases"/>
    <property type="match status" value="1"/>
</dbReference>
<gene>
    <name evidence="10" type="ORF">PHYPO_G00013350</name>
</gene>
<keyword evidence="2" id="KW-0645">Protease</keyword>
<dbReference type="Pfam" id="PF00112">
    <property type="entry name" value="Peptidase_C1"/>
    <property type="match status" value="1"/>
</dbReference>
<evidence type="ECO:0000313" key="10">
    <source>
        <dbReference type="EMBL" id="KAB5562038.1"/>
    </source>
</evidence>
<keyword evidence="4" id="KW-0788">Thiol protease</keyword>
<dbReference type="PANTHER" id="PTHR12411">
    <property type="entry name" value="CYSTEINE PROTEASE FAMILY C1-RELATED"/>
    <property type="match status" value="1"/>
</dbReference>
<dbReference type="AlphaFoldDB" id="A0A5N5N4V2"/>
<evidence type="ECO:0008006" key="12">
    <source>
        <dbReference type="Google" id="ProtNLM"/>
    </source>
</evidence>
<evidence type="ECO:0000256" key="1">
    <source>
        <dbReference type="ARBA" id="ARBA00008455"/>
    </source>
</evidence>
<comment type="similarity">
    <text evidence="1">Belongs to the peptidase C1 family.</text>
</comment>
<keyword evidence="3" id="KW-0378">Hydrolase</keyword>
<dbReference type="InterPro" id="IPR038765">
    <property type="entry name" value="Papain-like_cys_pep_sf"/>
</dbReference>
<dbReference type="InterPro" id="IPR000169">
    <property type="entry name" value="Pept_cys_AS"/>
</dbReference>
<keyword evidence="11" id="KW-1185">Reference proteome</keyword>
<comment type="caution">
    <text evidence="10">The sequence shown here is derived from an EMBL/GenBank/DDBJ whole genome shotgun (WGS) entry which is preliminary data.</text>
</comment>
<dbReference type="Pfam" id="PF08246">
    <property type="entry name" value="Inhibitor_I29"/>
    <property type="match status" value="1"/>
</dbReference>
<proteinExistence type="inferred from homology"/>
<evidence type="ECO:0000256" key="7">
    <source>
        <dbReference type="SAM" id="SignalP"/>
    </source>
</evidence>
<reference evidence="10 11" key="1">
    <citation type="submission" date="2019-06" db="EMBL/GenBank/DDBJ databases">
        <title>A chromosome-scale genome assembly of the striped catfish, Pangasianodon hypophthalmus.</title>
        <authorList>
            <person name="Wen M."/>
            <person name="Zahm M."/>
            <person name="Roques C."/>
            <person name="Cabau C."/>
            <person name="Klopp C."/>
            <person name="Donnadieu C."/>
            <person name="Jouanno E."/>
            <person name="Avarre J.-C."/>
            <person name="Campet M."/>
            <person name="Ha T.T.T."/>
            <person name="Dugue R."/>
            <person name="Lampietro C."/>
            <person name="Louis A."/>
            <person name="Herpin A."/>
            <person name="Echchiki A."/>
            <person name="Berthelot C."/>
            <person name="Parey E."/>
            <person name="Roest-Crollius H."/>
            <person name="Braasch I."/>
            <person name="Postlethwait J."/>
            <person name="Bobe J."/>
            <person name="Montfort J."/>
            <person name="Bouchez O."/>
            <person name="Begum T."/>
            <person name="Schartl M."/>
            <person name="Guiguen Y."/>
        </authorList>
    </citation>
    <scope>NUCLEOTIDE SEQUENCE [LARGE SCALE GENOMIC DNA]</scope>
    <source>
        <strain evidence="10 11">Indonesia</strain>
        <tissue evidence="10">Blood</tissue>
    </source>
</reference>
<dbReference type="SMART" id="SM00848">
    <property type="entry name" value="Inhibitor_I29"/>
    <property type="match status" value="1"/>
</dbReference>
<protein>
    <recommendedName>
        <fullName evidence="12">Cathepsin L.1</fullName>
    </recommendedName>
</protein>
<feature type="domain" description="Cathepsin propeptide inhibitor" evidence="9">
    <location>
        <begin position="26"/>
        <end position="86"/>
    </location>
</feature>
<feature type="chain" id="PRO_5024371463" description="Cathepsin L.1" evidence="7">
    <location>
        <begin position="17"/>
        <end position="302"/>
    </location>
</feature>
<evidence type="ECO:0000259" key="8">
    <source>
        <dbReference type="SMART" id="SM00645"/>
    </source>
</evidence>
<dbReference type="CDD" id="cd02248">
    <property type="entry name" value="Peptidase_C1A"/>
    <property type="match status" value="1"/>
</dbReference>
<keyword evidence="5" id="KW-0865">Zymogen</keyword>
<dbReference type="InterPro" id="IPR039417">
    <property type="entry name" value="Peptidase_C1A_papain-like"/>
</dbReference>
<dbReference type="FunFam" id="3.90.70.10:FF:000006">
    <property type="entry name" value="Cathepsin S"/>
    <property type="match status" value="1"/>
</dbReference>
<feature type="signal peptide" evidence="7">
    <location>
        <begin position="1"/>
        <end position="16"/>
    </location>
</feature>
<evidence type="ECO:0000313" key="11">
    <source>
        <dbReference type="Proteomes" id="UP000327468"/>
    </source>
</evidence>
<sequence length="302" mass="33423">MRVLIVITTLVALASAVSISLEDLEFHSWKLKFGKIYKSVEEESQRKMTWLENRKVVLVHNMLADQGIKSYRLGMTYFADMSNQEYRQSVFKGCLGSFNRTKKHSAATFLLQAGGAVLPDTVDWREKGYVTEVKDQKDCGSCWAFSATGSLEGQTFRKTGKLVSLSEQQLVDCSGQYGNMGCGGGLMDQAFEYIKDNKGIDTEESYPYEATDGDCRFKPATVGATCTGYVDINSEDENALQEAVATIGPISVAIDAGHQSFQLYKSGIYNEPKCSSMDLDHGVLAVGYGKDNGQDYWLVKNR</sequence>
<evidence type="ECO:0000256" key="3">
    <source>
        <dbReference type="ARBA" id="ARBA00022801"/>
    </source>
</evidence>
<dbReference type="InterPro" id="IPR000668">
    <property type="entry name" value="Peptidase_C1A_C"/>
</dbReference>
<dbReference type="SMART" id="SM00645">
    <property type="entry name" value="Pept_C1"/>
    <property type="match status" value="1"/>
</dbReference>
<dbReference type="GO" id="GO:0008234">
    <property type="term" value="F:cysteine-type peptidase activity"/>
    <property type="evidence" value="ECO:0007669"/>
    <property type="project" value="UniProtKB-KW"/>
</dbReference>
<dbReference type="InterPro" id="IPR013128">
    <property type="entry name" value="Peptidase_C1A"/>
</dbReference>
<keyword evidence="6" id="KW-1015">Disulfide bond</keyword>
<name>A0A5N5N4V2_PANHP</name>
<evidence type="ECO:0000256" key="2">
    <source>
        <dbReference type="ARBA" id="ARBA00022670"/>
    </source>
</evidence>
<evidence type="ECO:0000259" key="9">
    <source>
        <dbReference type="SMART" id="SM00848"/>
    </source>
</evidence>
<evidence type="ECO:0000256" key="4">
    <source>
        <dbReference type="ARBA" id="ARBA00022807"/>
    </source>
</evidence>
<dbReference type="GO" id="GO:0006508">
    <property type="term" value="P:proteolysis"/>
    <property type="evidence" value="ECO:0007669"/>
    <property type="project" value="UniProtKB-KW"/>
</dbReference>
<organism evidence="10 11">
    <name type="scientific">Pangasianodon hypophthalmus</name>
    <name type="common">Striped catfish</name>
    <name type="synonym">Helicophagus hypophthalmus</name>
    <dbReference type="NCBI Taxonomy" id="310915"/>
    <lineage>
        <taxon>Eukaryota</taxon>
        <taxon>Metazoa</taxon>
        <taxon>Chordata</taxon>
        <taxon>Craniata</taxon>
        <taxon>Vertebrata</taxon>
        <taxon>Euteleostomi</taxon>
        <taxon>Actinopterygii</taxon>
        <taxon>Neopterygii</taxon>
        <taxon>Teleostei</taxon>
        <taxon>Ostariophysi</taxon>
        <taxon>Siluriformes</taxon>
        <taxon>Pangasiidae</taxon>
        <taxon>Pangasianodon</taxon>
    </lineage>
</organism>